<feature type="transmembrane region" description="Helical" evidence="8">
    <location>
        <begin position="129"/>
        <end position="148"/>
    </location>
</feature>
<dbReference type="InterPro" id="IPR050586">
    <property type="entry name" value="CPA3_Na-H_Antiporter_D"/>
</dbReference>
<dbReference type="AlphaFoldDB" id="A0A084UCJ2"/>
<feature type="transmembrane region" description="Helical" evidence="8">
    <location>
        <begin position="154"/>
        <end position="172"/>
    </location>
</feature>
<evidence type="ECO:0000256" key="2">
    <source>
        <dbReference type="ARBA" id="ARBA00005346"/>
    </source>
</evidence>
<dbReference type="Pfam" id="PF00361">
    <property type="entry name" value="Proton_antipo_M"/>
    <property type="match status" value="1"/>
</dbReference>
<evidence type="ECO:0000259" key="9">
    <source>
        <dbReference type="Pfam" id="PF00361"/>
    </source>
</evidence>
<comment type="caution">
    <text evidence="10">The sequence shown here is derived from an EMBL/GenBank/DDBJ whole genome shotgun (WGS) entry which is preliminary data.</text>
</comment>
<dbReference type="OrthoDB" id="9768329at2"/>
<proteinExistence type="inferred from homology"/>
<dbReference type="PANTHER" id="PTHR42703:SF1">
    <property type="entry name" value="NA(+)_H(+) ANTIPORTER SUBUNIT D1"/>
    <property type="match status" value="1"/>
</dbReference>
<feature type="transmembrane region" description="Helical" evidence="8">
    <location>
        <begin position="386"/>
        <end position="408"/>
    </location>
</feature>
<comment type="subcellular location">
    <subcellularLocation>
        <location evidence="1">Cell membrane</location>
        <topology evidence="1">Multi-pass membrane protein</topology>
    </subcellularLocation>
    <subcellularLocation>
        <location evidence="7">Membrane</location>
        <topology evidence="7">Multi-pass membrane protein</topology>
    </subcellularLocation>
</comment>
<gene>
    <name evidence="10" type="ORF">EL18_01716</name>
</gene>
<evidence type="ECO:0000256" key="1">
    <source>
        <dbReference type="ARBA" id="ARBA00004651"/>
    </source>
</evidence>
<dbReference type="STRING" id="472175.EL18_01716"/>
<feature type="transmembrane region" description="Helical" evidence="8">
    <location>
        <begin position="321"/>
        <end position="342"/>
    </location>
</feature>
<keyword evidence="6 8" id="KW-0472">Membrane</keyword>
<keyword evidence="5 8" id="KW-1133">Transmembrane helix</keyword>
<comment type="similarity">
    <text evidence="2">Belongs to the CPA3 antiporters (TC 2.A.63) subunit D family.</text>
</comment>
<feature type="transmembrane region" description="Helical" evidence="8">
    <location>
        <begin position="428"/>
        <end position="452"/>
    </location>
</feature>
<feature type="transmembrane region" description="Helical" evidence="8">
    <location>
        <begin position="472"/>
        <end position="489"/>
    </location>
</feature>
<feature type="transmembrane region" description="Helical" evidence="8">
    <location>
        <begin position="25"/>
        <end position="44"/>
    </location>
</feature>
<name>A0A084UCJ2_9HYPH</name>
<dbReference type="eggNOG" id="COG0651">
    <property type="taxonomic scope" value="Bacteria"/>
</dbReference>
<feature type="domain" description="NADH:quinone oxidoreductase/Mrp antiporter transmembrane" evidence="9">
    <location>
        <begin position="150"/>
        <end position="440"/>
    </location>
</feature>
<dbReference type="GO" id="GO:0005886">
    <property type="term" value="C:plasma membrane"/>
    <property type="evidence" value="ECO:0007669"/>
    <property type="project" value="UniProtKB-SubCell"/>
</dbReference>
<keyword evidence="10" id="KW-0830">Ubiquinone</keyword>
<keyword evidence="4 7" id="KW-0812">Transmembrane</keyword>
<evidence type="ECO:0000256" key="7">
    <source>
        <dbReference type="RuleBase" id="RU000320"/>
    </source>
</evidence>
<evidence type="ECO:0000256" key="4">
    <source>
        <dbReference type="ARBA" id="ARBA00022692"/>
    </source>
</evidence>
<feature type="transmembrane region" description="Helical" evidence="8">
    <location>
        <begin position="293"/>
        <end position="314"/>
    </location>
</feature>
<feature type="transmembrane region" description="Helical" evidence="8">
    <location>
        <begin position="184"/>
        <end position="206"/>
    </location>
</feature>
<accession>A0A084UCJ2</accession>
<protein>
    <submittedName>
        <fullName evidence="10">NADH/Ubiquinone/plastoquinone (Complex I)</fullName>
    </submittedName>
</protein>
<dbReference type="PATRIC" id="fig|472175.3.peg.1723"/>
<reference evidence="10 11" key="1">
    <citation type="submission" date="2014-05" db="EMBL/GenBank/DDBJ databases">
        <title>Draft Genome Sequence of Nitratireductor basaltis Strain UMTGB225, A Marine Bacterium Isolated from Green Barrel Tunicate.</title>
        <authorList>
            <person name="Gan H.Y."/>
        </authorList>
    </citation>
    <scope>NUCLEOTIDE SEQUENCE [LARGE SCALE GENOMIC DNA]</scope>
    <source>
        <strain evidence="10 11">UMTGB225</strain>
    </source>
</reference>
<evidence type="ECO:0000313" key="10">
    <source>
        <dbReference type="EMBL" id="KFB10678.1"/>
    </source>
</evidence>
<evidence type="ECO:0000313" key="11">
    <source>
        <dbReference type="Proteomes" id="UP000053675"/>
    </source>
</evidence>
<evidence type="ECO:0000256" key="6">
    <source>
        <dbReference type="ARBA" id="ARBA00023136"/>
    </source>
</evidence>
<sequence length="521" mass="54879">MAGETSKVVDLTGKMVLDPVPLADWLVVAPVAIPIVAGAIFLMLRHETKLHGWLALVALTATLGANIGLLARVMENGPLVMTMGRWLPPFGISFTADTLGASMSLVATLVAAACGVYSVIDIGRVGRRYGFYAFMLMMMAGVNGAFLTGDIFNLYVWFEVFLISSFGLLVLGSEHRQLDGATKYAILNLVGTMLFLTATAFVYGIFGTLNMADIARSVDGARDTAPLMTLSVLYLLAFGMKAAAFPVNFWLPASYHTPRLVTAALFGGVLTKVGIYALLRVMVMLFPPELERLSVLVAWVAGATMILGTIGALAQTDLRRLLGFIVISGVGVMLAGLALGSAEGLSGTIFYAFHSMIAMTALYLLAGMMKGLGGSYSLAKLGGLYVGYPLLAAMALILILAAAGLPPASGLWPKVMLVRASLDAGAPWLAFAILATGFLTTLALGRVFILTIWRPSPAGEMPEVEPYPTGKAYMALGVLILPILVMGLYPDPFIKVAGEATAGILDASGYIQSVFPQGGGE</sequence>
<dbReference type="NCBIfam" id="NF009306">
    <property type="entry name" value="PRK12663.1"/>
    <property type="match status" value="1"/>
</dbReference>
<feature type="transmembrane region" description="Helical" evidence="8">
    <location>
        <begin position="94"/>
        <end position="117"/>
    </location>
</feature>
<feature type="transmembrane region" description="Helical" evidence="8">
    <location>
        <begin position="226"/>
        <end position="251"/>
    </location>
</feature>
<evidence type="ECO:0000256" key="5">
    <source>
        <dbReference type="ARBA" id="ARBA00022989"/>
    </source>
</evidence>
<dbReference type="PANTHER" id="PTHR42703">
    <property type="entry name" value="NADH DEHYDROGENASE"/>
    <property type="match status" value="1"/>
</dbReference>
<dbReference type="RefSeq" id="WP_036481784.1">
    <property type="nucleotide sequence ID" value="NZ_JMQM01000001.1"/>
</dbReference>
<feature type="transmembrane region" description="Helical" evidence="8">
    <location>
        <begin position="263"/>
        <end position="287"/>
    </location>
</feature>
<dbReference type="EMBL" id="JMQM01000001">
    <property type="protein sequence ID" value="KFB10678.1"/>
    <property type="molecule type" value="Genomic_DNA"/>
</dbReference>
<dbReference type="PRINTS" id="PR01434">
    <property type="entry name" value="NADHDHGNASE5"/>
</dbReference>
<keyword evidence="11" id="KW-1185">Reference proteome</keyword>
<organism evidence="10 11">
    <name type="scientific">Nitratireductor basaltis</name>
    <dbReference type="NCBI Taxonomy" id="472175"/>
    <lineage>
        <taxon>Bacteria</taxon>
        <taxon>Pseudomonadati</taxon>
        <taxon>Pseudomonadota</taxon>
        <taxon>Alphaproteobacteria</taxon>
        <taxon>Hyphomicrobiales</taxon>
        <taxon>Phyllobacteriaceae</taxon>
        <taxon>Nitratireductor</taxon>
    </lineage>
</organism>
<evidence type="ECO:0000256" key="8">
    <source>
        <dbReference type="SAM" id="Phobius"/>
    </source>
</evidence>
<feature type="transmembrane region" description="Helical" evidence="8">
    <location>
        <begin position="53"/>
        <end position="74"/>
    </location>
</feature>
<evidence type="ECO:0000256" key="3">
    <source>
        <dbReference type="ARBA" id="ARBA00022475"/>
    </source>
</evidence>
<keyword evidence="3" id="KW-1003">Cell membrane</keyword>
<dbReference type="InterPro" id="IPR001750">
    <property type="entry name" value="ND/Mrp_TM"/>
</dbReference>
<dbReference type="Proteomes" id="UP000053675">
    <property type="component" value="Unassembled WGS sequence"/>
</dbReference>